<dbReference type="RefSeq" id="WP_254675532.1">
    <property type="nucleotide sequence ID" value="NZ_JAMWDU010000006.1"/>
</dbReference>
<name>A0A9Q4FU93_9HYPH</name>
<evidence type="ECO:0000256" key="1">
    <source>
        <dbReference type="SAM" id="Phobius"/>
    </source>
</evidence>
<keyword evidence="3" id="KW-1185">Reference proteome</keyword>
<dbReference type="AlphaFoldDB" id="A0A9Q4FU93"/>
<comment type="caution">
    <text evidence="2">The sequence shown here is derived from an EMBL/GenBank/DDBJ whole genome shotgun (WGS) entry which is preliminary data.</text>
</comment>
<proteinExistence type="predicted"/>
<sequence>MANLYPEQFGADLVTLKRTLGRSARAQRVRIMLVASGACAFGMVAVMATVLAYLI</sequence>
<feature type="transmembrane region" description="Helical" evidence="1">
    <location>
        <begin position="31"/>
        <end position="54"/>
    </location>
</feature>
<evidence type="ECO:0000313" key="3">
    <source>
        <dbReference type="Proteomes" id="UP001060275"/>
    </source>
</evidence>
<keyword evidence="1" id="KW-0812">Transmembrane</keyword>
<reference evidence="2" key="1">
    <citation type="submission" date="2022-06" db="EMBL/GenBank/DDBJ databases">
        <title>Devosia sp. XJ19-45 genome assembly.</title>
        <authorList>
            <person name="Li B."/>
            <person name="Cai M."/>
            <person name="Nie G."/>
            <person name="Li W."/>
        </authorList>
    </citation>
    <scope>NUCLEOTIDE SEQUENCE</scope>
    <source>
        <strain evidence="2">XJ19-45</strain>
    </source>
</reference>
<organism evidence="2 3">
    <name type="scientific">Devosia ureilytica</name>
    <dbReference type="NCBI Taxonomy" id="2952754"/>
    <lineage>
        <taxon>Bacteria</taxon>
        <taxon>Pseudomonadati</taxon>
        <taxon>Pseudomonadota</taxon>
        <taxon>Alphaproteobacteria</taxon>
        <taxon>Hyphomicrobiales</taxon>
        <taxon>Devosiaceae</taxon>
        <taxon>Devosia</taxon>
    </lineage>
</organism>
<protein>
    <submittedName>
        <fullName evidence="2">Uncharacterized protein</fullName>
    </submittedName>
</protein>
<evidence type="ECO:0000313" key="2">
    <source>
        <dbReference type="EMBL" id="MCP8888653.1"/>
    </source>
</evidence>
<dbReference type="EMBL" id="JAMWDU010000006">
    <property type="protein sequence ID" value="MCP8888653.1"/>
    <property type="molecule type" value="Genomic_DNA"/>
</dbReference>
<keyword evidence="1" id="KW-1133">Transmembrane helix</keyword>
<keyword evidence="1" id="KW-0472">Membrane</keyword>
<dbReference type="Proteomes" id="UP001060275">
    <property type="component" value="Unassembled WGS sequence"/>
</dbReference>
<gene>
    <name evidence="2" type="ORF">NF348_16175</name>
</gene>
<accession>A0A9Q4FU93</accession>